<comment type="caution">
    <text evidence="1">The sequence shown here is derived from an EMBL/GenBank/DDBJ whole genome shotgun (WGS) entry which is preliminary data.</text>
</comment>
<reference evidence="1 2" key="1">
    <citation type="journal article" date="2016" name="Nat. Commun.">
        <title>Thousands of microbial genomes shed light on interconnected biogeochemical processes in an aquifer system.</title>
        <authorList>
            <person name="Anantharaman K."/>
            <person name="Brown C.T."/>
            <person name="Hug L.A."/>
            <person name="Sharon I."/>
            <person name="Castelle C.J."/>
            <person name="Probst A.J."/>
            <person name="Thomas B.C."/>
            <person name="Singh A."/>
            <person name="Wilkins M.J."/>
            <person name="Karaoz U."/>
            <person name="Brodie E.L."/>
            <person name="Williams K.H."/>
            <person name="Hubbard S.S."/>
            <person name="Banfield J.F."/>
        </authorList>
    </citation>
    <scope>NUCLEOTIDE SEQUENCE [LARGE SCALE GENOMIC DNA]</scope>
</reference>
<dbReference type="Proteomes" id="UP000176405">
    <property type="component" value="Unassembled WGS sequence"/>
</dbReference>
<evidence type="ECO:0000313" key="1">
    <source>
        <dbReference type="EMBL" id="OGE36121.1"/>
    </source>
</evidence>
<dbReference type="EMBL" id="MFDH01000016">
    <property type="protein sequence ID" value="OGE36121.1"/>
    <property type="molecule type" value="Genomic_DNA"/>
</dbReference>
<organism evidence="1 2">
    <name type="scientific">Candidatus Daviesbacteria bacterium RIFCSPHIGHO2_12_FULL_43_11</name>
    <dbReference type="NCBI Taxonomy" id="1797780"/>
    <lineage>
        <taxon>Bacteria</taxon>
        <taxon>Candidatus Daviesiibacteriota</taxon>
    </lineage>
</organism>
<dbReference type="AlphaFoldDB" id="A0A1F5K622"/>
<dbReference type="STRING" id="1797780.A3E45_02320"/>
<gene>
    <name evidence="1" type="ORF">A3E45_02320</name>
</gene>
<name>A0A1F5K622_9BACT</name>
<protein>
    <submittedName>
        <fullName evidence="1">Uncharacterized protein</fullName>
    </submittedName>
</protein>
<accession>A0A1F5K622</accession>
<sequence length="87" mass="10582">MYNWSVDEKKFKAANPEGYKLWRLTQLINYGLDTEKLDRKEVKKAWPKIKDKLDPYKKRAIEFLLWGKLYSLPNNLTFWNWSNKISK</sequence>
<evidence type="ECO:0000313" key="2">
    <source>
        <dbReference type="Proteomes" id="UP000176405"/>
    </source>
</evidence>
<proteinExistence type="predicted"/>